<sequence length="465" mass="54694">MTSVFHSGLLKDISLLLNDADNFDTIIQVGEHENIREFRVHSLILRARSYYFKCAFATEWITKKDNMIMFNKPNITPIVFDMILKYIYTGELDLTNYQSEIILRLLVASDELLIEELFNHVQDYLIEKRTTWVNNNFILVLHSVYKLASCEKLRNYCYTYICNDPKQFFTSKKFLSLDKDIFYSLLERDDLLVEEILIWDCLIKWGIEQTPGLRSENSDRSRWNNENYEELMKTLYKFIPLIRFVDISPTDYFDKVRPYKGCIPNYIYEEIEEFYIKGTLPTEHTTLSPRVGNSHIISKIIKPEVISNIVKYINIKSTYNFDLIYRGNQDGIKTNLFRNKCKLHLQILVLVKCKNSQKIFGGYTPVGFYNTQSKGYISSKDSFIFSFDKDDNMQLSHVTIYNMAIYNFENFGFNFGGGALSMKNCNLNVNNVNTYKYNMNFGYGTYIIEEIEAFKLVLKPKLNKI</sequence>
<dbReference type="OrthoDB" id="9997739at2759"/>
<evidence type="ECO:0008006" key="5">
    <source>
        <dbReference type="Google" id="ProtNLM"/>
    </source>
</evidence>
<feature type="domain" description="TLDc" evidence="2">
    <location>
        <begin position="299"/>
        <end position="438"/>
    </location>
</feature>
<reference evidence="3 4" key="1">
    <citation type="submission" date="2018-06" db="EMBL/GenBank/DDBJ databases">
        <title>Comparative genomics reveals the genomic features of Rhizophagus irregularis, R. cerebriforme, R. diaphanum and Gigaspora rosea, and their symbiotic lifestyle signature.</title>
        <authorList>
            <person name="Morin E."/>
            <person name="San Clemente H."/>
            <person name="Chen E.C.H."/>
            <person name="De La Providencia I."/>
            <person name="Hainaut M."/>
            <person name="Kuo A."/>
            <person name="Kohler A."/>
            <person name="Murat C."/>
            <person name="Tang N."/>
            <person name="Roy S."/>
            <person name="Loubradou J."/>
            <person name="Henrissat B."/>
            <person name="Grigoriev I.V."/>
            <person name="Corradi N."/>
            <person name="Roux C."/>
            <person name="Martin F.M."/>
        </authorList>
    </citation>
    <scope>NUCLEOTIDE SEQUENCE [LARGE SCALE GENOMIC DNA]</scope>
    <source>
        <strain evidence="3 4">DAOM 227022</strain>
    </source>
</reference>
<comment type="caution">
    <text evidence="3">The sequence shown here is derived from an EMBL/GenBank/DDBJ whole genome shotgun (WGS) entry which is preliminary data.</text>
</comment>
<dbReference type="Pfam" id="PF00651">
    <property type="entry name" value="BTB"/>
    <property type="match status" value="1"/>
</dbReference>
<dbReference type="EMBL" id="QKYT01000531">
    <property type="protein sequence ID" value="RIA83948.1"/>
    <property type="molecule type" value="Genomic_DNA"/>
</dbReference>
<dbReference type="InterPro" id="IPR000210">
    <property type="entry name" value="BTB/POZ_dom"/>
</dbReference>
<dbReference type="PANTHER" id="PTHR24410">
    <property type="entry name" value="HL07962P-RELATED"/>
    <property type="match status" value="1"/>
</dbReference>
<name>A0A397SD87_9GLOM</name>
<dbReference type="Pfam" id="PF07534">
    <property type="entry name" value="TLD"/>
    <property type="match status" value="1"/>
</dbReference>
<feature type="domain" description="BTB" evidence="1">
    <location>
        <begin position="23"/>
        <end position="96"/>
    </location>
</feature>
<dbReference type="Pfam" id="PF07707">
    <property type="entry name" value="BACK"/>
    <property type="match status" value="1"/>
</dbReference>
<dbReference type="PROSITE" id="PS50097">
    <property type="entry name" value="BTB"/>
    <property type="match status" value="1"/>
</dbReference>
<gene>
    <name evidence="3" type="ORF">C1645_880231</name>
</gene>
<dbReference type="SMART" id="SM00584">
    <property type="entry name" value="TLDc"/>
    <property type="match status" value="1"/>
</dbReference>
<accession>A0A397SD87</accession>
<dbReference type="PANTHER" id="PTHR24410:SF23">
    <property type="entry name" value="BTB DOMAIN-CONTAINING PROTEIN-RELATED"/>
    <property type="match status" value="1"/>
</dbReference>
<dbReference type="SMART" id="SM00875">
    <property type="entry name" value="BACK"/>
    <property type="match status" value="1"/>
</dbReference>
<dbReference type="AlphaFoldDB" id="A0A397SD87"/>
<dbReference type="InterPro" id="IPR011705">
    <property type="entry name" value="BACK"/>
</dbReference>
<evidence type="ECO:0000313" key="3">
    <source>
        <dbReference type="EMBL" id="RIA83948.1"/>
    </source>
</evidence>
<dbReference type="SUPFAM" id="SSF54695">
    <property type="entry name" value="POZ domain"/>
    <property type="match status" value="1"/>
</dbReference>
<dbReference type="InterPro" id="IPR006571">
    <property type="entry name" value="TLDc_dom"/>
</dbReference>
<organism evidence="3 4">
    <name type="scientific">Glomus cerebriforme</name>
    <dbReference type="NCBI Taxonomy" id="658196"/>
    <lineage>
        <taxon>Eukaryota</taxon>
        <taxon>Fungi</taxon>
        <taxon>Fungi incertae sedis</taxon>
        <taxon>Mucoromycota</taxon>
        <taxon>Glomeromycotina</taxon>
        <taxon>Glomeromycetes</taxon>
        <taxon>Glomerales</taxon>
        <taxon>Glomeraceae</taxon>
        <taxon>Glomus</taxon>
    </lineage>
</organism>
<dbReference type="InterPro" id="IPR011333">
    <property type="entry name" value="SKP1/BTB/POZ_sf"/>
</dbReference>
<dbReference type="Proteomes" id="UP000265703">
    <property type="component" value="Unassembled WGS sequence"/>
</dbReference>
<dbReference type="InterPro" id="IPR051481">
    <property type="entry name" value="BTB-POZ/Galectin-3-binding"/>
</dbReference>
<dbReference type="SMART" id="SM00225">
    <property type="entry name" value="BTB"/>
    <property type="match status" value="1"/>
</dbReference>
<dbReference type="PROSITE" id="PS51886">
    <property type="entry name" value="TLDC"/>
    <property type="match status" value="1"/>
</dbReference>
<evidence type="ECO:0000259" key="2">
    <source>
        <dbReference type="PROSITE" id="PS51886"/>
    </source>
</evidence>
<proteinExistence type="predicted"/>
<dbReference type="CDD" id="cd18186">
    <property type="entry name" value="BTB_POZ_ZBTB_KLHL-like"/>
    <property type="match status" value="1"/>
</dbReference>
<keyword evidence="4" id="KW-1185">Reference proteome</keyword>
<dbReference type="Gene3D" id="1.25.40.420">
    <property type="match status" value="1"/>
</dbReference>
<protein>
    <recommendedName>
        <fullName evidence="5">BTB/POZ domain-containing protein</fullName>
    </recommendedName>
</protein>
<dbReference type="Gene3D" id="3.30.710.10">
    <property type="entry name" value="Potassium Channel Kv1.1, Chain A"/>
    <property type="match status" value="1"/>
</dbReference>
<evidence type="ECO:0000313" key="4">
    <source>
        <dbReference type="Proteomes" id="UP000265703"/>
    </source>
</evidence>
<evidence type="ECO:0000259" key="1">
    <source>
        <dbReference type="PROSITE" id="PS50097"/>
    </source>
</evidence>